<dbReference type="Proteomes" id="UP000265200">
    <property type="component" value="Chromosome 14"/>
</dbReference>
<dbReference type="InterPro" id="IPR032567">
    <property type="entry name" value="RTL1-rel"/>
</dbReference>
<evidence type="ECO:0000313" key="1">
    <source>
        <dbReference type="Ensembl" id="ENSORLP00015019109.1"/>
    </source>
</evidence>
<reference evidence="1" key="3">
    <citation type="submission" date="2025-08" db="UniProtKB">
        <authorList>
            <consortium name="Ensembl"/>
        </authorList>
    </citation>
    <scope>IDENTIFICATION</scope>
    <source>
        <strain evidence="1">HSOK</strain>
    </source>
</reference>
<dbReference type="Ensembl" id="ENSORLT00015027976.1">
    <property type="protein sequence ID" value="ENSORLP00015019109.1"/>
    <property type="gene ID" value="ENSORLG00015020180.1"/>
</dbReference>
<protein>
    <recommendedName>
        <fullName evidence="3">DUF4939 domain-containing protein</fullName>
    </recommendedName>
</protein>
<reference evidence="1" key="4">
    <citation type="submission" date="2025-09" db="UniProtKB">
        <authorList>
            <consortium name="Ensembl"/>
        </authorList>
    </citation>
    <scope>IDENTIFICATION</scope>
    <source>
        <strain evidence="1">HSOK</strain>
    </source>
</reference>
<organism evidence="1 2">
    <name type="scientific">Oryzias latipes</name>
    <name type="common">Japanese rice fish</name>
    <name type="synonym">Japanese killifish</name>
    <dbReference type="NCBI Taxonomy" id="8090"/>
    <lineage>
        <taxon>Eukaryota</taxon>
        <taxon>Metazoa</taxon>
        <taxon>Chordata</taxon>
        <taxon>Craniata</taxon>
        <taxon>Vertebrata</taxon>
        <taxon>Euteleostomi</taxon>
        <taxon>Actinopterygii</taxon>
        <taxon>Neopterygii</taxon>
        <taxon>Teleostei</taxon>
        <taxon>Neoteleostei</taxon>
        <taxon>Acanthomorphata</taxon>
        <taxon>Ovalentaria</taxon>
        <taxon>Atherinomorphae</taxon>
        <taxon>Beloniformes</taxon>
        <taxon>Adrianichthyidae</taxon>
        <taxon>Oryziinae</taxon>
        <taxon>Oryzias</taxon>
    </lineage>
</organism>
<evidence type="ECO:0000313" key="2">
    <source>
        <dbReference type="Proteomes" id="UP000265200"/>
    </source>
</evidence>
<proteinExistence type="predicted"/>
<accession>A0A3P9IGT0</accession>
<evidence type="ECO:0008006" key="3">
    <source>
        <dbReference type="Google" id="ProtNLM"/>
    </source>
</evidence>
<dbReference type="PANTHER" id="PTHR15503:SF36">
    <property type="entry name" value="RETROTRANSPOSON GAG-LIKE PROTEIN 5"/>
    <property type="match status" value="1"/>
</dbReference>
<sequence length="297" mass="32819">MTERTGHSPDPADPEGLHHAISLQGNLLNHQADAISQMSSAQWDLFRRLDSITQTLIELTGQSSNPAAAAQVPTSGNNPTSASVMIPENFRLQPEPFHGDVETCGGFLLQCQLIFQQAPRYYQSDHSRISLIVNSLRNRALQWAQAFLASHPITHLSFDQAIRRLLSLKQDFWILAVEAGWPDPALKGIFCQSLNEKIKDHLCSQPEAENFEDLVTAALRSDVRLRERIAERNLKPSSQVLNPAPSVYVYQPVTHESPSGKRQKRQNEGLCYYCGQAGHLVARGGTPGKKGGPQGVL</sequence>
<reference evidence="1 2" key="2">
    <citation type="submission" date="2017-04" db="EMBL/GenBank/DDBJ databases">
        <title>CpG methylation of centromeres and impact of large insertions on vertebrate speciation.</title>
        <authorList>
            <person name="Ichikawa K."/>
            <person name="Yoshimura J."/>
            <person name="Morishita S."/>
        </authorList>
    </citation>
    <scope>NUCLEOTIDE SEQUENCE</scope>
    <source>
        <strain evidence="1 2">HSOK</strain>
    </source>
</reference>
<name>A0A3P9IGT0_ORYLA</name>
<dbReference type="PANTHER" id="PTHR15503">
    <property type="entry name" value="LDOC1 RELATED"/>
    <property type="match status" value="1"/>
</dbReference>
<dbReference type="AlphaFoldDB" id="A0A3P9IGT0"/>
<reference key="1">
    <citation type="journal article" date="2007" name="Nature">
        <title>The medaka draft genome and insights into vertebrate genome evolution.</title>
        <authorList>
            <person name="Kasahara M."/>
            <person name="Naruse K."/>
            <person name="Sasaki S."/>
            <person name="Nakatani Y."/>
            <person name="Qu W."/>
            <person name="Ahsan B."/>
            <person name="Yamada T."/>
            <person name="Nagayasu Y."/>
            <person name="Doi K."/>
            <person name="Kasai Y."/>
            <person name="Jindo T."/>
            <person name="Kobayashi D."/>
            <person name="Shimada A."/>
            <person name="Toyoda A."/>
            <person name="Kuroki Y."/>
            <person name="Fujiyama A."/>
            <person name="Sasaki T."/>
            <person name="Shimizu A."/>
            <person name="Asakawa S."/>
            <person name="Shimizu N."/>
            <person name="Hashimoto S."/>
            <person name="Yang J."/>
            <person name="Lee Y."/>
            <person name="Matsushima K."/>
            <person name="Sugano S."/>
            <person name="Sakaizumi M."/>
            <person name="Narita T."/>
            <person name="Ohishi K."/>
            <person name="Haga S."/>
            <person name="Ohta F."/>
            <person name="Nomoto H."/>
            <person name="Nogata K."/>
            <person name="Morishita T."/>
            <person name="Endo T."/>
            <person name="Shin-I T."/>
            <person name="Takeda H."/>
            <person name="Morishita S."/>
            <person name="Kohara Y."/>
        </authorList>
    </citation>
    <scope>NUCLEOTIDE SEQUENCE [LARGE SCALE GENOMIC DNA]</scope>
    <source>
        <strain>Hd-rR</strain>
    </source>
</reference>